<protein>
    <submittedName>
        <fullName evidence="1">Uncharacterized protein</fullName>
    </submittedName>
</protein>
<dbReference type="AlphaFoldDB" id="A0AA35VAS0"/>
<reference evidence="1" key="1">
    <citation type="submission" date="2023-01" db="EMBL/GenBank/DDBJ databases">
        <authorList>
            <person name="Piombo E."/>
        </authorList>
    </citation>
    <scope>NUCLEOTIDE SEQUENCE</scope>
</reference>
<dbReference type="Proteomes" id="UP001160390">
    <property type="component" value="Unassembled WGS sequence"/>
</dbReference>
<evidence type="ECO:0000313" key="1">
    <source>
        <dbReference type="EMBL" id="CAI6099131.1"/>
    </source>
</evidence>
<proteinExistence type="predicted"/>
<organism evidence="1 2">
    <name type="scientific">Clonostachys chloroleuca</name>
    <dbReference type="NCBI Taxonomy" id="1926264"/>
    <lineage>
        <taxon>Eukaryota</taxon>
        <taxon>Fungi</taxon>
        <taxon>Dikarya</taxon>
        <taxon>Ascomycota</taxon>
        <taxon>Pezizomycotina</taxon>
        <taxon>Sordariomycetes</taxon>
        <taxon>Hypocreomycetidae</taxon>
        <taxon>Hypocreales</taxon>
        <taxon>Bionectriaceae</taxon>
        <taxon>Clonostachys</taxon>
    </lineage>
</organism>
<dbReference type="EMBL" id="CABFNP030001307">
    <property type="protein sequence ID" value="CAI6099131.1"/>
    <property type="molecule type" value="Genomic_DNA"/>
</dbReference>
<gene>
    <name evidence="1" type="ORF">CCHLO57077_00014372</name>
</gene>
<name>A0AA35VAS0_9HYPO</name>
<comment type="caution">
    <text evidence="1">The sequence shown here is derived from an EMBL/GenBank/DDBJ whole genome shotgun (WGS) entry which is preliminary data.</text>
</comment>
<sequence>MASQASTDQFLCEDCQGIRLDDSVLDGFAGESEDGYPVLKFESGREPKRVEVAYYEDLLPDLPGLLKSHQDTQCAFCRYLREAILRANIEEESQEVSISVQYRWFIDRERIEVIGEDEDEENLLCMGVTLTGAQNSWQKYLFFKVESNEVDVASWLGIHRCPEPEGWCPENIEWV</sequence>
<evidence type="ECO:0000313" key="2">
    <source>
        <dbReference type="Proteomes" id="UP001160390"/>
    </source>
</evidence>
<keyword evidence="2" id="KW-1185">Reference proteome</keyword>
<accession>A0AA35VAS0</accession>